<dbReference type="GO" id="GO:0005829">
    <property type="term" value="C:cytosol"/>
    <property type="evidence" value="ECO:0007669"/>
    <property type="project" value="TreeGrafter"/>
</dbReference>
<dbReference type="GO" id="GO:0005776">
    <property type="term" value="C:autophagosome"/>
    <property type="evidence" value="ECO:0007669"/>
    <property type="project" value="TreeGrafter"/>
</dbReference>
<evidence type="ECO:0000256" key="5">
    <source>
        <dbReference type="PROSITE-ProRule" id="PRU10141"/>
    </source>
</evidence>
<dbReference type="CDD" id="cd14014">
    <property type="entry name" value="STKc_PknB_like"/>
    <property type="match status" value="1"/>
</dbReference>
<reference evidence="8" key="1">
    <citation type="submission" date="2021-02" db="EMBL/GenBank/DDBJ databases">
        <authorList>
            <person name="Nowell W R."/>
        </authorList>
    </citation>
    <scope>NUCLEOTIDE SEQUENCE</scope>
</reference>
<dbReference type="EMBL" id="CAJNOR010005726">
    <property type="protein sequence ID" value="CAF1574067.1"/>
    <property type="molecule type" value="Genomic_DNA"/>
</dbReference>
<dbReference type="PROSITE" id="PS00107">
    <property type="entry name" value="PROTEIN_KINASE_ATP"/>
    <property type="match status" value="1"/>
</dbReference>
<evidence type="ECO:0000313" key="9">
    <source>
        <dbReference type="EMBL" id="CAF1574067.1"/>
    </source>
</evidence>
<dbReference type="PANTHER" id="PTHR24348:SF22">
    <property type="entry name" value="NON-SPECIFIC SERINE_THREONINE PROTEIN KINASE"/>
    <property type="match status" value="1"/>
</dbReference>
<accession>A0A813SAH9</accession>
<dbReference type="Proteomes" id="UP000663852">
    <property type="component" value="Unassembled WGS sequence"/>
</dbReference>
<gene>
    <name evidence="8" type="ORF">EDS130_LOCUS4624</name>
    <name evidence="9" type="ORF">XAT740_LOCUS44770</name>
</gene>
<dbReference type="InterPro" id="IPR017441">
    <property type="entry name" value="Protein_kinase_ATP_BS"/>
</dbReference>
<dbReference type="OrthoDB" id="9990567at2759"/>
<evidence type="ECO:0000256" key="2">
    <source>
        <dbReference type="ARBA" id="ARBA00022741"/>
    </source>
</evidence>
<evidence type="ECO:0000256" key="6">
    <source>
        <dbReference type="RuleBase" id="RU000304"/>
    </source>
</evidence>
<name>A0A813SAH9_ADIRI</name>
<dbReference type="InterPro" id="IPR011009">
    <property type="entry name" value="Kinase-like_dom_sf"/>
</dbReference>
<protein>
    <recommendedName>
        <fullName evidence="7">Protein kinase domain-containing protein</fullName>
    </recommendedName>
</protein>
<evidence type="ECO:0000256" key="1">
    <source>
        <dbReference type="ARBA" id="ARBA00022679"/>
    </source>
</evidence>
<dbReference type="GO" id="GO:0000407">
    <property type="term" value="C:phagophore assembly site"/>
    <property type="evidence" value="ECO:0007669"/>
    <property type="project" value="TreeGrafter"/>
</dbReference>
<keyword evidence="10" id="KW-1185">Reference proteome</keyword>
<evidence type="ECO:0000256" key="3">
    <source>
        <dbReference type="ARBA" id="ARBA00022777"/>
    </source>
</evidence>
<dbReference type="InterPro" id="IPR008271">
    <property type="entry name" value="Ser/Thr_kinase_AS"/>
</dbReference>
<keyword evidence="2 5" id="KW-0547">Nucleotide-binding</keyword>
<dbReference type="Pfam" id="PF00069">
    <property type="entry name" value="Pkinase"/>
    <property type="match status" value="1"/>
</dbReference>
<dbReference type="InterPro" id="IPR045269">
    <property type="entry name" value="Atg1-like"/>
</dbReference>
<dbReference type="Gene3D" id="1.10.510.10">
    <property type="entry name" value="Transferase(Phosphotransferase) domain 1"/>
    <property type="match status" value="1"/>
</dbReference>
<dbReference type="GO" id="GO:0004674">
    <property type="term" value="F:protein serine/threonine kinase activity"/>
    <property type="evidence" value="ECO:0007669"/>
    <property type="project" value="UniProtKB-KW"/>
</dbReference>
<dbReference type="SMART" id="SM00220">
    <property type="entry name" value="S_TKc"/>
    <property type="match status" value="1"/>
</dbReference>
<dbReference type="GO" id="GO:0016020">
    <property type="term" value="C:membrane"/>
    <property type="evidence" value="ECO:0007669"/>
    <property type="project" value="TreeGrafter"/>
</dbReference>
<keyword evidence="4 5" id="KW-0067">ATP-binding</keyword>
<evidence type="ECO:0000313" key="8">
    <source>
        <dbReference type="EMBL" id="CAF0796538.1"/>
    </source>
</evidence>
<dbReference type="PROSITE" id="PS00108">
    <property type="entry name" value="PROTEIN_KINASE_ST"/>
    <property type="match status" value="1"/>
</dbReference>
<sequence length="266" mass="30729">MAKQSWTIHKRQYIFERYLGNGSFGFVYAAHRQPDNRLVAVKVVSLNSENPDRARRNSESVVNEFQKARELTKTTDHIVRMFDVDFDPQLGVAYLVMELGQQDFEKYLAQRPYLLPATRKHIWRQLMEIAVTLHRAQIVHRDIKPLNLIMFPGDVIKLGDLGIAKRVLQITERTGSRPYSAPEVTSAQGSTVLTTKTDVWSYGAVLYRMTYMARPPLDEPYHRPPVDRRMSHDPNLLDVLRHTLVKTPEDRASVAWLAKHTYTTTN</sequence>
<proteinExistence type="inferred from homology"/>
<dbReference type="EMBL" id="CAJNOJ010000012">
    <property type="protein sequence ID" value="CAF0796538.1"/>
    <property type="molecule type" value="Genomic_DNA"/>
</dbReference>
<keyword evidence="6" id="KW-0723">Serine/threonine-protein kinase</keyword>
<dbReference type="GO" id="GO:0010506">
    <property type="term" value="P:regulation of autophagy"/>
    <property type="evidence" value="ECO:0007669"/>
    <property type="project" value="InterPro"/>
</dbReference>
<dbReference type="GO" id="GO:0000045">
    <property type="term" value="P:autophagosome assembly"/>
    <property type="evidence" value="ECO:0007669"/>
    <property type="project" value="TreeGrafter"/>
</dbReference>
<comment type="caution">
    <text evidence="8">The sequence shown here is derived from an EMBL/GenBank/DDBJ whole genome shotgun (WGS) entry which is preliminary data.</text>
</comment>
<evidence type="ECO:0000259" key="7">
    <source>
        <dbReference type="PROSITE" id="PS50011"/>
    </source>
</evidence>
<feature type="domain" description="Protein kinase" evidence="7">
    <location>
        <begin position="13"/>
        <end position="263"/>
    </location>
</feature>
<dbReference type="PROSITE" id="PS50011">
    <property type="entry name" value="PROTEIN_KINASE_DOM"/>
    <property type="match status" value="1"/>
</dbReference>
<dbReference type="PANTHER" id="PTHR24348">
    <property type="entry name" value="SERINE/THREONINE-PROTEIN KINASE UNC-51-RELATED"/>
    <property type="match status" value="1"/>
</dbReference>
<evidence type="ECO:0000313" key="10">
    <source>
        <dbReference type="Proteomes" id="UP000663828"/>
    </source>
</evidence>
<feature type="binding site" evidence="5">
    <location>
        <position position="42"/>
    </location>
    <ligand>
        <name>ATP</name>
        <dbReference type="ChEBI" id="CHEBI:30616"/>
    </ligand>
</feature>
<dbReference type="Proteomes" id="UP000663828">
    <property type="component" value="Unassembled WGS sequence"/>
</dbReference>
<evidence type="ECO:0000256" key="4">
    <source>
        <dbReference type="ARBA" id="ARBA00022840"/>
    </source>
</evidence>
<organism evidence="8 11">
    <name type="scientific">Adineta ricciae</name>
    <name type="common">Rotifer</name>
    <dbReference type="NCBI Taxonomy" id="249248"/>
    <lineage>
        <taxon>Eukaryota</taxon>
        <taxon>Metazoa</taxon>
        <taxon>Spiralia</taxon>
        <taxon>Gnathifera</taxon>
        <taxon>Rotifera</taxon>
        <taxon>Eurotatoria</taxon>
        <taxon>Bdelloidea</taxon>
        <taxon>Adinetida</taxon>
        <taxon>Adinetidae</taxon>
        <taxon>Adineta</taxon>
    </lineage>
</organism>
<evidence type="ECO:0000313" key="11">
    <source>
        <dbReference type="Proteomes" id="UP000663852"/>
    </source>
</evidence>
<dbReference type="AlphaFoldDB" id="A0A813SAH9"/>
<dbReference type="InterPro" id="IPR000719">
    <property type="entry name" value="Prot_kinase_dom"/>
</dbReference>
<comment type="similarity">
    <text evidence="6">Belongs to the protein kinase superfamily.</text>
</comment>
<dbReference type="GO" id="GO:0005524">
    <property type="term" value="F:ATP binding"/>
    <property type="evidence" value="ECO:0007669"/>
    <property type="project" value="UniProtKB-UniRule"/>
</dbReference>
<dbReference type="SUPFAM" id="SSF56112">
    <property type="entry name" value="Protein kinase-like (PK-like)"/>
    <property type="match status" value="1"/>
</dbReference>
<keyword evidence="1" id="KW-0808">Transferase</keyword>
<keyword evidence="3" id="KW-0418">Kinase</keyword>